<dbReference type="OrthoDB" id="114660at2759"/>
<dbReference type="Pfam" id="PF00041">
    <property type="entry name" value="fn3"/>
    <property type="match status" value="1"/>
</dbReference>
<gene>
    <name evidence="3" type="ORF">FBUS_03776</name>
</gene>
<dbReference type="SUPFAM" id="SSF49265">
    <property type="entry name" value="Fibronectin type III"/>
    <property type="match status" value="3"/>
</dbReference>
<dbReference type="InterPro" id="IPR013783">
    <property type="entry name" value="Ig-like_fold"/>
</dbReference>
<comment type="caution">
    <text evidence="3">The sequence shown here is derived from an EMBL/GenBank/DDBJ whole genome shotgun (WGS) entry which is preliminary data.</text>
</comment>
<dbReference type="PANTHER" id="PTHR46708">
    <property type="entry name" value="TENASCIN"/>
    <property type="match status" value="1"/>
</dbReference>
<evidence type="ECO:0000256" key="1">
    <source>
        <dbReference type="ARBA" id="ARBA00022737"/>
    </source>
</evidence>
<proteinExistence type="predicted"/>
<dbReference type="AlphaFoldDB" id="A0A8E0RP70"/>
<reference evidence="3" key="1">
    <citation type="submission" date="2019-05" db="EMBL/GenBank/DDBJ databases">
        <title>Annotation for the trematode Fasciolopsis buski.</title>
        <authorList>
            <person name="Choi Y.-J."/>
        </authorList>
    </citation>
    <scope>NUCLEOTIDE SEQUENCE</scope>
    <source>
        <strain evidence="3">HT</strain>
        <tissue evidence="3">Whole worm</tissue>
    </source>
</reference>
<dbReference type="Gene3D" id="2.60.40.10">
    <property type="entry name" value="Immunoglobulins"/>
    <property type="match status" value="4"/>
</dbReference>
<organism evidence="3 4">
    <name type="scientific">Fasciolopsis buskii</name>
    <dbReference type="NCBI Taxonomy" id="27845"/>
    <lineage>
        <taxon>Eukaryota</taxon>
        <taxon>Metazoa</taxon>
        <taxon>Spiralia</taxon>
        <taxon>Lophotrochozoa</taxon>
        <taxon>Platyhelminthes</taxon>
        <taxon>Trematoda</taxon>
        <taxon>Digenea</taxon>
        <taxon>Plagiorchiida</taxon>
        <taxon>Echinostomata</taxon>
        <taxon>Echinostomatoidea</taxon>
        <taxon>Fasciolidae</taxon>
        <taxon>Fasciolopsis</taxon>
    </lineage>
</organism>
<accession>A0A8E0RP70</accession>
<keyword evidence="4" id="KW-1185">Reference proteome</keyword>
<feature type="domain" description="Fibronectin type-III" evidence="2">
    <location>
        <begin position="193"/>
        <end position="288"/>
    </location>
</feature>
<dbReference type="InterPro" id="IPR036116">
    <property type="entry name" value="FN3_sf"/>
</dbReference>
<dbReference type="CDD" id="cd00063">
    <property type="entry name" value="FN3"/>
    <property type="match status" value="2"/>
</dbReference>
<dbReference type="PROSITE" id="PS50853">
    <property type="entry name" value="FN3"/>
    <property type="match status" value="4"/>
</dbReference>
<dbReference type="EMBL" id="LUCM01010354">
    <property type="protein sequence ID" value="KAA0185605.1"/>
    <property type="molecule type" value="Genomic_DNA"/>
</dbReference>
<name>A0A8E0RP70_9TREM</name>
<keyword evidence="1" id="KW-0677">Repeat</keyword>
<protein>
    <recommendedName>
        <fullName evidence="2">Fibronectin type-III domain-containing protein</fullName>
    </recommendedName>
</protein>
<dbReference type="InterPro" id="IPR003961">
    <property type="entry name" value="FN3_dom"/>
</dbReference>
<dbReference type="Proteomes" id="UP000728185">
    <property type="component" value="Unassembled WGS sequence"/>
</dbReference>
<dbReference type="InterPro" id="IPR050991">
    <property type="entry name" value="ECM_Regulatory_Proteins"/>
</dbReference>
<sequence length="499" mass="55076">ASQLQSDSELGIPVVNVVNQPEGIAVSWETAANMTILTQRVEYADADGRLREVSISPSQHITVLIFVQPCKVYTVRVTVVYQNGANFTSEPQEIVRSAIDIPPTTSDLKLKEHGASYELSWTLPQTDVPISKINILGHDDNGELVHQPAMYDQTKAILTSLRLDHSYNLTMTTENSCGASNESEAIRLEAISKPETPVIRGTVPGLRKITVEFERGEPSERVDEFHVNYTTPNGTVSMNSLPGTSGSVSLTEDIQPCVKYEISLWATNGVGASNAARVVAYAFSTKVPKKPSNLTIKELDGQAFLQWDSQSAEATQGHEIAITDISSGVSHTEYREGDTSKLDLSNIKRCHKYRLKMRSENRCGWSTWSSEIQFTLEPSEKPTRPTQLAVSGTSNSLRLKWLEADSKQMLEQYDLLLIHLMRGPVTYWIPPKATEFALTGLENGAAYALSLEAKNHCGWSDPVDMLIQISQDGSVSPLSVNTYTRAVLHRARRAIRSAI</sequence>
<dbReference type="PANTHER" id="PTHR46708:SF2">
    <property type="entry name" value="FIBRONECTIN TYPE-III DOMAIN-CONTAINING PROTEIN"/>
    <property type="match status" value="1"/>
</dbReference>
<feature type="domain" description="Fibronectin type-III" evidence="2">
    <location>
        <begin position="9"/>
        <end position="104"/>
    </location>
</feature>
<evidence type="ECO:0000313" key="3">
    <source>
        <dbReference type="EMBL" id="KAA0185605.1"/>
    </source>
</evidence>
<dbReference type="SMART" id="SM00060">
    <property type="entry name" value="FN3"/>
    <property type="match status" value="5"/>
</dbReference>
<feature type="domain" description="Fibronectin type-III" evidence="2">
    <location>
        <begin position="381"/>
        <end position="473"/>
    </location>
</feature>
<evidence type="ECO:0000313" key="4">
    <source>
        <dbReference type="Proteomes" id="UP000728185"/>
    </source>
</evidence>
<evidence type="ECO:0000259" key="2">
    <source>
        <dbReference type="PROSITE" id="PS50853"/>
    </source>
</evidence>
<feature type="domain" description="Fibronectin type-III" evidence="2">
    <location>
        <begin position="290"/>
        <end position="379"/>
    </location>
</feature>
<feature type="non-terminal residue" evidence="3">
    <location>
        <position position="1"/>
    </location>
</feature>